<dbReference type="GO" id="GO:0008270">
    <property type="term" value="F:zinc ion binding"/>
    <property type="evidence" value="ECO:0007669"/>
    <property type="project" value="InterPro"/>
</dbReference>
<dbReference type="AlphaFoldDB" id="A0A6G1GZV1"/>
<gene>
    <name evidence="4" type="ORF">K402DRAFT_393542</name>
</gene>
<dbReference type="InterPro" id="IPR001138">
    <property type="entry name" value="Zn2Cys6_DnaBD"/>
</dbReference>
<evidence type="ECO:0000313" key="5">
    <source>
        <dbReference type="Proteomes" id="UP000800041"/>
    </source>
</evidence>
<evidence type="ECO:0000256" key="2">
    <source>
        <dbReference type="SAM" id="MobiDB-lite"/>
    </source>
</evidence>
<keyword evidence="5" id="KW-1185">Reference proteome</keyword>
<dbReference type="OrthoDB" id="5362630at2759"/>
<dbReference type="Proteomes" id="UP000800041">
    <property type="component" value="Unassembled WGS sequence"/>
</dbReference>
<sequence>MTALLERTDPLMFPPAQTGSSVPHTLLRVGWYDDNTMGPSVDDTYMSPSLEKSLFDWLQEQPDSSPLEAGSFPAQPTPSDIPVRRSPTGARSPRPSVGRRLSFQSNCSITKEFSQDDRLCSSPRSRLLSWFNQPPSPNFNLTLFPCTGREVAISCEDPVPFTTPLEVIPASVTPVARSSQEVNTLQPINTRVPPFSPRIKSSTTTSLSPFRSKKSTPVRQFPPSTANSPFYPFTPNAASASAHTPSGQSCSTCSPGDQTSPGPEKKRKRPNRPEKAHKPKPSGSGEMIIVLDGHTQPQYQRSAFKEPERKGTAKTRKLGACGRCRGNRIRCNRTDSPYELCQTCAKSFKVSPSTLKMPCFLATIIDAVLFRPKPMPAHPLECSRESVFELLDINPSASQSIELRLTQDVGIGKDLIVYVTGYESQPGDKTAHKWRSGPGWQTKEMPHYCIHRLEEVTKNILQYIERSRGAYLNSTMRGSDSDPITVAIFTEAAKYAKLHPTSTVHQALSLFAVTRIIERDWRIAGPKTLGESVITDPQSPWVGKVPVTPMMDTQLDQIVIQKYLVPTRKKMLEELQRLVNEKKKEDFWEVFLTMAVLLTNGERLLLGSRRNAVRYGAKGRYNSLELAERYFHACKIMLSHFHYVSRGSMPLISGQIAGANNGLDAEQQAFLTQIRGKVFERRPQLDNLRHSNAYEDPLYWTHQLFTDRWNPSESTLKEV</sequence>
<organism evidence="4 5">
    <name type="scientific">Aulographum hederae CBS 113979</name>
    <dbReference type="NCBI Taxonomy" id="1176131"/>
    <lineage>
        <taxon>Eukaryota</taxon>
        <taxon>Fungi</taxon>
        <taxon>Dikarya</taxon>
        <taxon>Ascomycota</taxon>
        <taxon>Pezizomycotina</taxon>
        <taxon>Dothideomycetes</taxon>
        <taxon>Pleosporomycetidae</taxon>
        <taxon>Aulographales</taxon>
        <taxon>Aulographaceae</taxon>
    </lineage>
</organism>
<feature type="compositionally biased region" description="Polar residues" evidence="2">
    <location>
        <begin position="217"/>
        <end position="228"/>
    </location>
</feature>
<dbReference type="EMBL" id="ML977156">
    <property type="protein sequence ID" value="KAF1986481.1"/>
    <property type="molecule type" value="Genomic_DNA"/>
</dbReference>
<proteinExistence type="predicted"/>
<dbReference type="GO" id="GO:0000981">
    <property type="term" value="F:DNA-binding transcription factor activity, RNA polymerase II-specific"/>
    <property type="evidence" value="ECO:0007669"/>
    <property type="project" value="InterPro"/>
</dbReference>
<feature type="domain" description="Zn(2)-C6 fungal-type" evidence="3">
    <location>
        <begin position="320"/>
        <end position="361"/>
    </location>
</feature>
<evidence type="ECO:0000313" key="4">
    <source>
        <dbReference type="EMBL" id="KAF1986481.1"/>
    </source>
</evidence>
<reference evidence="4" key="1">
    <citation type="journal article" date="2020" name="Stud. Mycol.">
        <title>101 Dothideomycetes genomes: a test case for predicting lifestyles and emergence of pathogens.</title>
        <authorList>
            <person name="Haridas S."/>
            <person name="Albert R."/>
            <person name="Binder M."/>
            <person name="Bloem J."/>
            <person name="Labutti K."/>
            <person name="Salamov A."/>
            <person name="Andreopoulos B."/>
            <person name="Baker S."/>
            <person name="Barry K."/>
            <person name="Bills G."/>
            <person name="Bluhm B."/>
            <person name="Cannon C."/>
            <person name="Castanera R."/>
            <person name="Culley D."/>
            <person name="Daum C."/>
            <person name="Ezra D."/>
            <person name="Gonzalez J."/>
            <person name="Henrissat B."/>
            <person name="Kuo A."/>
            <person name="Liang C."/>
            <person name="Lipzen A."/>
            <person name="Lutzoni F."/>
            <person name="Magnuson J."/>
            <person name="Mondo S."/>
            <person name="Nolan M."/>
            <person name="Ohm R."/>
            <person name="Pangilinan J."/>
            <person name="Park H.-J."/>
            <person name="Ramirez L."/>
            <person name="Alfaro M."/>
            <person name="Sun H."/>
            <person name="Tritt A."/>
            <person name="Yoshinaga Y."/>
            <person name="Zwiers L.-H."/>
            <person name="Turgeon B."/>
            <person name="Goodwin S."/>
            <person name="Spatafora J."/>
            <person name="Crous P."/>
            <person name="Grigoriev I."/>
        </authorList>
    </citation>
    <scope>NUCLEOTIDE SEQUENCE</scope>
    <source>
        <strain evidence="4">CBS 113979</strain>
    </source>
</reference>
<feature type="compositionally biased region" description="Polar residues" evidence="2">
    <location>
        <begin position="236"/>
        <end position="260"/>
    </location>
</feature>
<dbReference type="CDD" id="cd00067">
    <property type="entry name" value="GAL4"/>
    <property type="match status" value="1"/>
</dbReference>
<protein>
    <recommendedName>
        <fullName evidence="3">Zn(2)-C6 fungal-type domain-containing protein</fullName>
    </recommendedName>
</protein>
<feature type="region of interest" description="Disordered" evidence="2">
    <location>
        <begin position="63"/>
        <end position="100"/>
    </location>
</feature>
<dbReference type="InterPro" id="IPR052973">
    <property type="entry name" value="Fungal_sec-metab_reg_TF"/>
</dbReference>
<accession>A0A6G1GZV1</accession>
<dbReference type="PROSITE" id="PS50048">
    <property type="entry name" value="ZN2_CY6_FUNGAL_2"/>
    <property type="match status" value="1"/>
</dbReference>
<evidence type="ECO:0000256" key="1">
    <source>
        <dbReference type="ARBA" id="ARBA00023242"/>
    </source>
</evidence>
<feature type="compositionally biased region" description="Polar residues" evidence="2">
    <location>
        <begin position="199"/>
        <end position="210"/>
    </location>
</feature>
<keyword evidence="1" id="KW-0539">Nucleus</keyword>
<dbReference type="PANTHER" id="PTHR35392:SF3">
    <property type="entry name" value="ZN(2)-C6 FUNGAL-TYPE DOMAIN-CONTAINING PROTEIN"/>
    <property type="match status" value="1"/>
</dbReference>
<feature type="compositionally biased region" description="Polar residues" evidence="2">
    <location>
        <begin position="177"/>
        <end position="189"/>
    </location>
</feature>
<dbReference type="PANTHER" id="PTHR35392">
    <property type="entry name" value="ZN(II)2CYS6 TRANSCRIPTION FACTOR (EUROFUNG)-RELATED-RELATED"/>
    <property type="match status" value="1"/>
</dbReference>
<name>A0A6G1GZV1_9PEZI</name>
<feature type="region of interest" description="Disordered" evidence="2">
    <location>
        <begin position="177"/>
        <end position="287"/>
    </location>
</feature>
<evidence type="ECO:0000259" key="3">
    <source>
        <dbReference type="PROSITE" id="PS50048"/>
    </source>
</evidence>